<sequence>MPSTRTIALYGLLIVGVLCSLVFPAMAGAQLTYTATPVEPGDDPARIVNVSTNVSNLDTRLADLNQQTTRPIVQASQTGSFEGNVTPQLASVLEALPSQVVQYTIYNGSYYQWNTTVNDDGTSARIRMDPINATSVLDAVAKPYDTAPTDVQTAIETGSVESGSINAGVYQRGSSYYTVAAEDESALTARVLGAGVGYVLTPVGRGFIAVAVGILYYRYQSPSDNRVLTVPRAVAVAALSIPITVVLTALEQSPSLTRFITDPASAFVVSASVIAGVLIHQRRWAALIGTTVGVAVLVLGANVLANGLAGIIFGLGFLVLGFIAGGISLVYGVVFGQEDSDPELTNTSGAQITE</sequence>
<reference evidence="2" key="5">
    <citation type="submission" date="2014-05" db="EMBL/GenBank/DDBJ databases">
        <authorList>
            <person name="Wang L."/>
            <person name="Yang H."/>
            <person name="Xiang H."/>
        </authorList>
    </citation>
    <scope>NUCLEOTIDE SEQUENCE</scope>
    <source>
        <strain evidence="2">CGMCC 1.2087</strain>
        <plasmid evidence="2">pHM100</plasmid>
    </source>
</reference>
<feature type="transmembrane region" description="Helical" evidence="1">
    <location>
        <begin position="286"/>
        <end position="305"/>
    </location>
</feature>
<dbReference type="RefSeq" id="WP_004060495.1">
    <property type="nucleotide sequence ID" value="NC_017942.1"/>
</dbReference>
<dbReference type="Proteomes" id="UP000011603">
    <property type="component" value="Unassembled WGS sequence"/>
</dbReference>
<protein>
    <submittedName>
        <fullName evidence="2">Uncharacterized protein</fullName>
    </submittedName>
</protein>
<evidence type="ECO:0000313" key="8">
    <source>
        <dbReference type="Proteomes" id="UP000027075"/>
    </source>
</evidence>
<dbReference type="EMBL" id="CP007552">
    <property type="protein sequence ID" value="AHZ23989.1"/>
    <property type="molecule type" value="Genomic_DNA"/>
</dbReference>
<keyword evidence="7" id="KW-1185">Reference proteome</keyword>
<gene>
    <name evidence="2" type="ordered locus">HFX_4067</name>
    <name evidence="3" type="ORF">BM92_19475</name>
    <name evidence="4" type="ORF">C439_16668</name>
    <name evidence="5" type="ORF">E6P09_19190</name>
</gene>
<keyword evidence="1" id="KW-1133">Transmembrane helix</keyword>
<evidence type="ECO:0000313" key="5">
    <source>
        <dbReference type="EMBL" id="QCQ77438.1"/>
    </source>
</evidence>
<proteinExistence type="predicted"/>
<evidence type="ECO:0000256" key="1">
    <source>
        <dbReference type="SAM" id="Phobius"/>
    </source>
</evidence>
<evidence type="ECO:0000313" key="2">
    <source>
        <dbReference type="EMBL" id="AFK20761.1"/>
    </source>
</evidence>
<dbReference type="Proteomes" id="UP000027075">
    <property type="component" value="Plasmid HMPLAS3"/>
</dbReference>
<reference evidence="3 8" key="4">
    <citation type="submission" date="2014-04" db="EMBL/GenBank/DDBJ databases">
        <title>Transcriptional profiles of Haloferax mediterranei on the basis of nitrogen availability.</title>
        <authorList>
            <person name="Bautista V."/>
        </authorList>
    </citation>
    <scope>NUCLEOTIDE SEQUENCE [LARGE SCALE GENOMIC DNA]</scope>
    <source>
        <strain evidence="3">ATCC 33500</strain>
        <strain evidence="8">ATCC 33500 / DSM 1411 / JCM 8866 / NBRC 14739 / NCIMB 2177 / R-4</strain>
        <plasmid evidence="3">HMPLAS3</plasmid>
        <plasmid evidence="8">Plasmid HMPLAS3</plasmid>
    </source>
</reference>
<evidence type="ECO:0000313" key="7">
    <source>
        <dbReference type="Proteomes" id="UP000011603"/>
    </source>
</evidence>
<dbReference type="EMBL" id="AOLO01000014">
    <property type="protein sequence ID" value="ELZ97568.1"/>
    <property type="molecule type" value="Genomic_DNA"/>
</dbReference>
<feature type="transmembrane region" description="Helical" evidence="1">
    <location>
        <begin position="311"/>
        <end position="334"/>
    </location>
</feature>
<organism evidence="2 6">
    <name type="scientific">Haloferax mediterranei (strain ATCC 33500 / DSM 1411 / JCM 8866 / NBRC 14739 / NCIMB 2177 / R-4)</name>
    <name type="common">Halobacterium mediterranei</name>
    <dbReference type="NCBI Taxonomy" id="523841"/>
    <lineage>
        <taxon>Archaea</taxon>
        <taxon>Methanobacteriati</taxon>
        <taxon>Methanobacteriota</taxon>
        <taxon>Stenosarchaea group</taxon>
        <taxon>Halobacteria</taxon>
        <taxon>Halobacteriales</taxon>
        <taxon>Haloferacaceae</taxon>
        <taxon>Haloferax</taxon>
    </lineage>
</organism>
<dbReference type="Proteomes" id="UP000299011">
    <property type="component" value="Plasmid pHME132"/>
</dbReference>
<dbReference type="Proteomes" id="UP000006469">
    <property type="component" value="Plasmid pHM100"/>
</dbReference>
<reference evidence="5 9" key="6">
    <citation type="submission" date="2019-04" db="EMBL/GenBank/DDBJ databases">
        <title>Methylomes of two halophilic Archaea, Haloarcula marismortui and Haloferax mediterranei.</title>
        <authorList>
            <person name="DasSarma S."/>
            <person name="DasSarma P."/>
            <person name="DasSarma S."/>
            <person name="Fomenkov A."/>
            <person name="Vincze T."/>
            <person name="Anton B.P."/>
            <person name="Roberts R.J."/>
        </authorList>
    </citation>
    <scope>NUCLEOTIDE SEQUENCE [LARGE SCALE GENOMIC DNA]</scope>
    <source>
        <strain evidence="5">ATCC 33500</strain>
        <strain evidence="9">ATCC 33500 / DSM 1411 / JCM 8866 / NBRC 14739 / NCIMB 2177 / R-4</strain>
        <plasmid evidence="5 9">pHME132</plasmid>
    </source>
</reference>
<dbReference type="EMBL" id="CP001869">
    <property type="protein sequence ID" value="AFK20761.1"/>
    <property type="molecule type" value="Genomic_DNA"/>
</dbReference>
<reference evidence="2" key="1">
    <citation type="journal article" date="2012" name="Appl. Environ. Microbiol.">
        <title>Identification of the haloarchaeal phasin (PhaP) that functions in polyhydroxyalkanoate accumulation and granule formation in Haloferax mediterranei.</title>
        <authorList>
            <person name="Cai S."/>
            <person name="Cai L."/>
            <person name="Liu H."/>
            <person name="Liu X."/>
            <person name="Han J."/>
            <person name="Zhou J."/>
            <person name="Xiang H."/>
        </authorList>
    </citation>
    <scope>NUCLEOTIDE SEQUENCE</scope>
    <source>
        <strain evidence="2">CGMCC 1.2087</strain>
    </source>
</reference>
<dbReference type="AlphaFoldDB" id="I3R951"/>
<reference evidence="4 7" key="3">
    <citation type="journal article" date="2014" name="PLoS Genet.">
        <title>Phylogenetically driven sequencing of extremely halophilic archaea reveals strategies for static and dynamic osmo-response.</title>
        <authorList>
            <person name="Becker E.A."/>
            <person name="Seitzer P.M."/>
            <person name="Tritt A."/>
            <person name="Larsen D."/>
            <person name="Krusor M."/>
            <person name="Yao A.I."/>
            <person name="Wu D."/>
            <person name="Madern D."/>
            <person name="Eisen J.A."/>
            <person name="Darling A.E."/>
            <person name="Facciotti M.T."/>
        </authorList>
    </citation>
    <scope>NUCLEOTIDE SEQUENCE [LARGE SCALE GENOMIC DNA]</scope>
    <source>
        <strain evidence="4">ATCC 33500</strain>
        <strain evidence="7">ATCC 33500 / DSM 1411 / JCM 8866 / NBRC 14739 / NCIMB 2177 / R-4</strain>
    </source>
</reference>
<geneLocation type="plasmid" evidence="3 8">
    <name>HMPLAS3</name>
</geneLocation>
<evidence type="ECO:0000313" key="4">
    <source>
        <dbReference type="EMBL" id="ELZ97568.1"/>
    </source>
</evidence>
<keyword evidence="2" id="KW-0614">Plasmid</keyword>
<evidence type="ECO:0000313" key="6">
    <source>
        <dbReference type="Proteomes" id="UP000006469"/>
    </source>
</evidence>
<feature type="transmembrane region" description="Helical" evidence="1">
    <location>
        <begin position="195"/>
        <end position="217"/>
    </location>
</feature>
<geneLocation type="plasmid" evidence="5 9">
    <name>pHME132</name>
</geneLocation>
<dbReference type="OrthoDB" id="275608at2157"/>
<feature type="transmembrane region" description="Helical" evidence="1">
    <location>
        <begin position="256"/>
        <end position="279"/>
    </location>
</feature>
<dbReference type="GeneID" id="40158589"/>
<dbReference type="InterPro" id="IPR058440">
    <property type="entry name" value="DUF8127"/>
</dbReference>
<dbReference type="HOGENOM" id="CLU_793677_0_0_2"/>
<keyword evidence="1" id="KW-0812">Transmembrane</keyword>
<dbReference type="Pfam" id="PF26448">
    <property type="entry name" value="DUF8127"/>
    <property type="match status" value="1"/>
</dbReference>
<name>I3R951_HALMT</name>
<dbReference type="PATRIC" id="fig|523841.21.peg.3358"/>
<dbReference type="KEGG" id="hme:HFX_4067"/>
<evidence type="ECO:0000313" key="3">
    <source>
        <dbReference type="EMBL" id="AHZ23989.1"/>
    </source>
</evidence>
<feature type="transmembrane region" description="Helical" evidence="1">
    <location>
        <begin position="229"/>
        <end position="250"/>
    </location>
</feature>
<evidence type="ECO:0000313" key="9">
    <source>
        <dbReference type="Proteomes" id="UP000299011"/>
    </source>
</evidence>
<accession>I3R951</accession>
<reference evidence="2 6" key="2">
    <citation type="journal article" date="2012" name="J. Bacteriol.">
        <title>Complete genome sequence of the metabolically versatile halophilic archaeon Haloferax mediterranei, a poly(3-hydroxybutyrate-co-3-hydroxyvalerate) producer.</title>
        <authorList>
            <person name="Han J."/>
            <person name="Zhang F."/>
            <person name="Hou J."/>
            <person name="Liu X."/>
            <person name="Li M."/>
            <person name="Liu H."/>
            <person name="Cai L."/>
            <person name="Zhang B."/>
            <person name="Chen Y."/>
            <person name="Zhou J."/>
            <person name="Hu S."/>
            <person name="Xiang H."/>
        </authorList>
    </citation>
    <scope>NUCLEOTIDE SEQUENCE [LARGE SCALE GENOMIC DNA]</scope>
    <source>
        <strain evidence="6">ATCC 33500 / DSM 1411 / JCM 8866 / NBRC 14739 / NCIMB 2177 / R-4</strain>
        <strain evidence="2">CGMCC 1.2087</strain>
        <plasmid evidence="6">pHM100</plasmid>
    </source>
</reference>
<keyword evidence="1" id="KW-0472">Membrane</keyword>
<dbReference type="EMBL" id="CP039142">
    <property type="protein sequence ID" value="QCQ77438.1"/>
    <property type="molecule type" value="Genomic_DNA"/>
</dbReference>
<geneLocation type="plasmid" evidence="2 6">
    <name>pHM100</name>
</geneLocation>